<comment type="caution">
    <text evidence="2">The sequence shown here is derived from an EMBL/GenBank/DDBJ whole genome shotgun (WGS) entry which is preliminary data.</text>
</comment>
<feature type="compositionally biased region" description="Basic and acidic residues" evidence="1">
    <location>
        <begin position="80"/>
        <end position="99"/>
    </location>
</feature>
<evidence type="ECO:0000256" key="1">
    <source>
        <dbReference type="SAM" id="MobiDB-lite"/>
    </source>
</evidence>
<evidence type="ECO:0000313" key="2">
    <source>
        <dbReference type="EMBL" id="RHZ86686.1"/>
    </source>
</evidence>
<dbReference type="OrthoDB" id="6718656at2759"/>
<keyword evidence="3" id="KW-1185">Reference proteome</keyword>
<feature type="region of interest" description="Disordered" evidence="1">
    <location>
        <begin position="80"/>
        <end position="108"/>
    </location>
</feature>
<name>A0A397JL35_9GLOM</name>
<dbReference type="Proteomes" id="UP000266861">
    <property type="component" value="Unassembled WGS sequence"/>
</dbReference>
<gene>
    <name evidence="2" type="ORF">Glove_47g14</name>
</gene>
<dbReference type="AlphaFoldDB" id="A0A397JL35"/>
<organism evidence="2 3">
    <name type="scientific">Diversispora epigaea</name>
    <dbReference type="NCBI Taxonomy" id="1348612"/>
    <lineage>
        <taxon>Eukaryota</taxon>
        <taxon>Fungi</taxon>
        <taxon>Fungi incertae sedis</taxon>
        <taxon>Mucoromycota</taxon>
        <taxon>Glomeromycotina</taxon>
        <taxon>Glomeromycetes</taxon>
        <taxon>Diversisporales</taxon>
        <taxon>Diversisporaceae</taxon>
        <taxon>Diversispora</taxon>
    </lineage>
</organism>
<dbReference type="EMBL" id="PQFF01000044">
    <property type="protein sequence ID" value="RHZ86686.1"/>
    <property type="molecule type" value="Genomic_DNA"/>
</dbReference>
<protein>
    <submittedName>
        <fullName evidence="2">Uncharacterized protein</fullName>
    </submittedName>
</protein>
<reference evidence="2 3" key="1">
    <citation type="submission" date="2018-08" db="EMBL/GenBank/DDBJ databases">
        <title>Genome and evolution of the arbuscular mycorrhizal fungus Diversispora epigaea (formerly Glomus versiforme) and its bacterial endosymbionts.</title>
        <authorList>
            <person name="Sun X."/>
            <person name="Fei Z."/>
            <person name="Harrison M."/>
        </authorList>
    </citation>
    <scope>NUCLEOTIDE SEQUENCE [LARGE SCALE GENOMIC DNA]</scope>
    <source>
        <strain evidence="2 3">IT104</strain>
    </source>
</reference>
<evidence type="ECO:0000313" key="3">
    <source>
        <dbReference type="Proteomes" id="UP000266861"/>
    </source>
</evidence>
<sequence length="233" mass="27243">MKGMKKIEEIKDTGEIEEMEVKEIEEMKGARKTEEVKDIGETKEESENLEEEKMKGMKKIEEIKDTGEIEEMEVKEIEEMKGARKTEEVKDIGETKEESENLEDNPGKCSKCQNNIERSWCHPCNSKRFQNEFGKWTSENREIDDVTGENYHVSYMVDILANSIRAHNPGKCSKCQNNIERSWCHPCNSKRFQNEFGKWTSENREIDDVTGENYHGQNILKHMTIILINPVFR</sequence>
<accession>A0A397JL35</accession>
<proteinExistence type="predicted"/>
<feature type="region of interest" description="Disordered" evidence="1">
    <location>
        <begin position="27"/>
        <end position="64"/>
    </location>
</feature>